<feature type="domain" description="Aminoglycoside phosphotransferase" evidence="1">
    <location>
        <begin position="26"/>
        <end position="244"/>
    </location>
</feature>
<keyword evidence="3" id="KW-1185">Reference proteome</keyword>
<name>A0A1H9S5F8_9GAMM</name>
<sequence>MSSSRINALISWAAQQHGLSIDAISLAPAGGDASFRRYFRLTLPDGTTRVIMDAPPLQEDSQPFVTIARRFRSAGLPVPQVHAADLAQGFLLLDDLGNTPLQQLFTDDARIRGYHNQALSLIADLQNRVSPEALPVYDASLLGRELDLFPEWCLSEWLGIEAPGSWAALRAELIEQSLAQPVVCVHRDFDAMNLMVLDQRLYMIDFQDAVAGPLSYDAISLLRGRYLRFSEQQFAAFIRAFHAQAQQDGRLSQHLDADTFLTQSQAMAAQRTLKVLGIFCRLTLRDQKTGYLARLPHFLDHLDDSLAGLPVHAEFAHWASSTLRPAITARLSEVGE</sequence>
<accession>A0A1H9S5F8</accession>
<reference evidence="3" key="1">
    <citation type="submission" date="2016-10" db="EMBL/GenBank/DDBJ databases">
        <authorList>
            <person name="Varghese N."/>
            <person name="Submissions S."/>
        </authorList>
    </citation>
    <scope>NUCLEOTIDE SEQUENCE [LARGE SCALE GENOMIC DNA]</scope>
    <source>
        <strain evidence="3">CGMCC 1.6495</strain>
    </source>
</reference>
<proteinExistence type="predicted"/>
<dbReference type="SUPFAM" id="SSF56112">
    <property type="entry name" value="Protein kinase-like (PK-like)"/>
    <property type="match status" value="1"/>
</dbReference>
<dbReference type="Proteomes" id="UP000198505">
    <property type="component" value="Unassembled WGS sequence"/>
</dbReference>
<gene>
    <name evidence="2" type="ORF">SAMN04487958_10368</name>
</gene>
<dbReference type="Gene3D" id="3.30.200.20">
    <property type="entry name" value="Phosphorylase Kinase, domain 1"/>
    <property type="match status" value="1"/>
</dbReference>
<dbReference type="STRING" id="416874.SAMN04487958_10368"/>
<dbReference type="Gene3D" id="3.90.1200.10">
    <property type="match status" value="1"/>
</dbReference>
<evidence type="ECO:0000313" key="3">
    <source>
        <dbReference type="Proteomes" id="UP000198505"/>
    </source>
</evidence>
<evidence type="ECO:0000259" key="1">
    <source>
        <dbReference type="Pfam" id="PF01636"/>
    </source>
</evidence>
<dbReference type="InterPro" id="IPR011009">
    <property type="entry name" value="Kinase-like_dom_sf"/>
</dbReference>
<dbReference type="Pfam" id="PF01636">
    <property type="entry name" value="APH"/>
    <property type="match status" value="1"/>
</dbReference>
<dbReference type="InterPro" id="IPR002575">
    <property type="entry name" value="Aminoglycoside_PTrfase"/>
</dbReference>
<dbReference type="RefSeq" id="WP_092826124.1">
    <property type="nucleotide sequence ID" value="NZ_FOGS01000003.1"/>
</dbReference>
<organism evidence="2 3">
    <name type="scientific">Vreelandella subterranea</name>
    <dbReference type="NCBI Taxonomy" id="416874"/>
    <lineage>
        <taxon>Bacteria</taxon>
        <taxon>Pseudomonadati</taxon>
        <taxon>Pseudomonadota</taxon>
        <taxon>Gammaproteobacteria</taxon>
        <taxon>Oceanospirillales</taxon>
        <taxon>Halomonadaceae</taxon>
        <taxon>Vreelandella</taxon>
    </lineage>
</organism>
<dbReference type="AlphaFoldDB" id="A0A1H9S5F8"/>
<evidence type="ECO:0000313" key="2">
    <source>
        <dbReference type="EMBL" id="SER80227.1"/>
    </source>
</evidence>
<protein>
    <recommendedName>
        <fullName evidence="1">Aminoglycoside phosphotransferase domain-containing protein</fullName>
    </recommendedName>
</protein>
<dbReference type="EMBL" id="FOGS01000003">
    <property type="protein sequence ID" value="SER80227.1"/>
    <property type="molecule type" value="Genomic_DNA"/>
</dbReference>